<proteinExistence type="predicted"/>
<dbReference type="EMBL" id="JAWNGG020000020">
    <property type="protein sequence ID" value="KAK9308563.1"/>
    <property type="molecule type" value="Genomic_DNA"/>
</dbReference>
<gene>
    <name evidence="2" type="ORF">QLX08_001543</name>
</gene>
<accession>A0AAW1AIB4</accession>
<keyword evidence="3" id="KW-1185">Reference proteome</keyword>
<comment type="caution">
    <text evidence="2">The sequence shown here is derived from an EMBL/GenBank/DDBJ whole genome shotgun (WGS) entry which is preliminary data.</text>
</comment>
<protein>
    <submittedName>
        <fullName evidence="2">Uncharacterized protein</fullName>
    </submittedName>
</protein>
<reference evidence="2 3" key="1">
    <citation type="submission" date="2024-05" db="EMBL/GenBank/DDBJ databases">
        <title>The nuclear and mitochondrial genome assemblies of Tetragonisca angustula (Apidae: Meliponini), a tiny yet remarkable pollinator in the Neotropics.</title>
        <authorList>
            <person name="Ferrari R."/>
            <person name="Ricardo P.C."/>
            <person name="Dias F.C."/>
            <person name="Araujo N.S."/>
            <person name="Soares D.O."/>
            <person name="Zhou Q.-S."/>
            <person name="Zhu C.-D."/>
            <person name="Coutinho L."/>
            <person name="Airas M.C."/>
            <person name="Batista T.M."/>
        </authorList>
    </citation>
    <scope>NUCLEOTIDE SEQUENCE [LARGE SCALE GENOMIC DNA]</scope>
    <source>
        <strain evidence="2">ASF017062</strain>
        <tissue evidence="2">Abdomen</tissue>
    </source>
</reference>
<dbReference type="AlphaFoldDB" id="A0AAW1AIB4"/>
<evidence type="ECO:0000313" key="2">
    <source>
        <dbReference type="EMBL" id="KAK9308563.1"/>
    </source>
</evidence>
<feature type="region of interest" description="Disordered" evidence="1">
    <location>
        <begin position="43"/>
        <end position="79"/>
    </location>
</feature>
<sequence length="79" mass="9173">MDFGLRNIRKHTETSNYLLTEECKYEELGTEAIKRAVRFEESKNQAGVGVHKRAREGEIEGTRKQVETRKQRGPRATRP</sequence>
<evidence type="ECO:0000313" key="3">
    <source>
        <dbReference type="Proteomes" id="UP001432146"/>
    </source>
</evidence>
<name>A0AAW1AIB4_9HYME</name>
<feature type="compositionally biased region" description="Basic and acidic residues" evidence="1">
    <location>
        <begin position="55"/>
        <end position="70"/>
    </location>
</feature>
<evidence type="ECO:0000256" key="1">
    <source>
        <dbReference type="SAM" id="MobiDB-lite"/>
    </source>
</evidence>
<organism evidence="2 3">
    <name type="scientific">Tetragonisca angustula</name>
    <dbReference type="NCBI Taxonomy" id="166442"/>
    <lineage>
        <taxon>Eukaryota</taxon>
        <taxon>Metazoa</taxon>
        <taxon>Ecdysozoa</taxon>
        <taxon>Arthropoda</taxon>
        <taxon>Hexapoda</taxon>
        <taxon>Insecta</taxon>
        <taxon>Pterygota</taxon>
        <taxon>Neoptera</taxon>
        <taxon>Endopterygota</taxon>
        <taxon>Hymenoptera</taxon>
        <taxon>Apocrita</taxon>
        <taxon>Aculeata</taxon>
        <taxon>Apoidea</taxon>
        <taxon>Anthophila</taxon>
        <taxon>Apidae</taxon>
        <taxon>Tetragonisca</taxon>
    </lineage>
</organism>
<dbReference type="Proteomes" id="UP001432146">
    <property type="component" value="Unassembled WGS sequence"/>
</dbReference>